<dbReference type="GO" id="GO:0005506">
    <property type="term" value="F:iron ion binding"/>
    <property type="evidence" value="ECO:0007669"/>
    <property type="project" value="InterPro"/>
</dbReference>
<dbReference type="InterPro" id="IPR036396">
    <property type="entry name" value="Cyt_P450_sf"/>
</dbReference>
<dbReference type="VEuPathDB" id="FungiDB:CC77DRAFT_1072979"/>
<evidence type="ECO:0000256" key="4">
    <source>
        <dbReference type="ARBA" id="ARBA00023002"/>
    </source>
</evidence>
<dbReference type="GO" id="GO:0016705">
    <property type="term" value="F:oxidoreductase activity, acting on paired donors, with incorporation or reduction of molecular oxygen"/>
    <property type="evidence" value="ECO:0007669"/>
    <property type="project" value="InterPro"/>
</dbReference>
<dbReference type="OMA" id="RICIGVH"/>
<dbReference type="Pfam" id="PF00067">
    <property type="entry name" value="p450"/>
    <property type="match status" value="2"/>
</dbReference>
<evidence type="ECO:0000256" key="2">
    <source>
        <dbReference type="ARBA" id="ARBA00010617"/>
    </source>
</evidence>
<dbReference type="Proteomes" id="UP000077248">
    <property type="component" value="Unassembled WGS sequence"/>
</dbReference>
<dbReference type="GeneID" id="29114767"/>
<dbReference type="GO" id="GO:0004497">
    <property type="term" value="F:monooxygenase activity"/>
    <property type="evidence" value="ECO:0007669"/>
    <property type="project" value="UniProtKB-KW"/>
</dbReference>
<dbReference type="PRINTS" id="PR00463">
    <property type="entry name" value="EP450I"/>
</dbReference>
<dbReference type="RefSeq" id="XP_018384345.1">
    <property type="nucleotide sequence ID" value="XM_018529173.1"/>
</dbReference>
<keyword evidence="9" id="KW-1185">Reference proteome</keyword>
<proteinExistence type="inferred from homology"/>
<evidence type="ECO:0000256" key="6">
    <source>
        <dbReference type="PIRSR" id="PIRSR602401-1"/>
    </source>
</evidence>
<evidence type="ECO:0000313" key="8">
    <source>
        <dbReference type="EMBL" id="OAG18924.1"/>
    </source>
</evidence>
<dbReference type="GO" id="GO:0020037">
    <property type="term" value="F:heme binding"/>
    <property type="evidence" value="ECO:0007669"/>
    <property type="project" value="InterPro"/>
</dbReference>
<dbReference type="SUPFAM" id="SSF48264">
    <property type="entry name" value="Cytochrome P450"/>
    <property type="match status" value="1"/>
</dbReference>
<keyword evidence="6 7" id="KW-0349">Heme</keyword>
<organism evidence="8 9">
    <name type="scientific">Alternaria alternata</name>
    <name type="common">Alternaria rot fungus</name>
    <name type="synonym">Torula alternata</name>
    <dbReference type="NCBI Taxonomy" id="5599"/>
    <lineage>
        <taxon>Eukaryota</taxon>
        <taxon>Fungi</taxon>
        <taxon>Dikarya</taxon>
        <taxon>Ascomycota</taxon>
        <taxon>Pezizomycotina</taxon>
        <taxon>Dothideomycetes</taxon>
        <taxon>Pleosporomycetidae</taxon>
        <taxon>Pleosporales</taxon>
        <taxon>Pleosporineae</taxon>
        <taxon>Pleosporaceae</taxon>
        <taxon>Alternaria</taxon>
        <taxon>Alternaria sect. Alternaria</taxon>
        <taxon>Alternaria alternata complex</taxon>
    </lineage>
</organism>
<accession>A0A177DGC7</accession>
<dbReference type="InterPro" id="IPR017972">
    <property type="entry name" value="Cyt_P450_CS"/>
</dbReference>
<keyword evidence="7" id="KW-0503">Monooxygenase</keyword>
<dbReference type="AlphaFoldDB" id="A0A177DGC7"/>
<keyword evidence="5 6" id="KW-0408">Iron</keyword>
<evidence type="ECO:0000256" key="1">
    <source>
        <dbReference type="ARBA" id="ARBA00001971"/>
    </source>
</evidence>
<keyword evidence="3 6" id="KW-0479">Metal-binding</keyword>
<feature type="binding site" description="axial binding residue" evidence="6">
    <location>
        <position position="425"/>
    </location>
    <ligand>
        <name>heme</name>
        <dbReference type="ChEBI" id="CHEBI:30413"/>
    </ligand>
    <ligandPart>
        <name>Fe</name>
        <dbReference type="ChEBI" id="CHEBI:18248"/>
    </ligandPart>
</feature>
<dbReference type="InterPro" id="IPR050121">
    <property type="entry name" value="Cytochrome_P450_monoxygenase"/>
</dbReference>
<name>A0A177DGC7_ALTAL</name>
<dbReference type="InterPro" id="IPR001128">
    <property type="entry name" value="Cyt_P450"/>
</dbReference>
<evidence type="ECO:0000256" key="7">
    <source>
        <dbReference type="RuleBase" id="RU000461"/>
    </source>
</evidence>
<comment type="cofactor">
    <cofactor evidence="1 6">
        <name>heme</name>
        <dbReference type="ChEBI" id="CHEBI:30413"/>
    </cofactor>
</comment>
<sequence>MSSQHSNNPLISSFCYQGHTISAQSIPPFSVFSRTLIVLLPFITWFLYSGLTNRLTDLPGPRISRWTNLRLKHATLRGYRGQYIQALHERYGPIVRISPYEVSVADIAAAKSIYRVGSPFMKSSWYSFFTGETKEPNLFTVTDPHIHANFRRLVAYNFSEKWIKNLEPYIAKTVRLAIERIAGDIKEHGHSDIYKWFTFMATDVVGQSSFGESFRMLETGIKTQYVKDLEEVPVRGMLRAEFPLLMNILYYLPFGSKEVQRSRERIADYSKESIMRYWNLLKTGEENVKPTLLTKAYDAVEDGSMTTTCHPEIEAAVIQEVAALPDGFTDDNLRKCKLLNNVLTETLRIRPPIGQSLPRVVPEGGAELCGHHVPAGAIVGVQAWSMHRNPTVFKDPERFIPARWDNPSTDMLQSFYTFGGGSRACIGAHFAQLELRHALANFYRTFTKGVTASSARSFSKAEMEVDTYFMTLPKGKRCVIEPKE</sequence>
<dbReference type="KEGG" id="aalt:CC77DRAFT_1072979"/>
<gene>
    <name evidence="8" type="ORF">CC77DRAFT_1072979</name>
</gene>
<evidence type="ECO:0000313" key="9">
    <source>
        <dbReference type="Proteomes" id="UP000077248"/>
    </source>
</evidence>
<dbReference type="PANTHER" id="PTHR24305:SF96">
    <property type="entry name" value="CYTOCHROME P450 MONOOXYGENASE STCB-RELATED"/>
    <property type="match status" value="1"/>
</dbReference>
<evidence type="ECO:0000256" key="5">
    <source>
        <dbReference type="ARBA" id="ARBA00023004"/>
    </source>
</evidence>
<dbReference type="InterPro" id="IPR002401">
    <property type="entry name" value="Cyt_P450_E_grp-I"/>
</dbReference>
<comment type="similarity">
    <text evidence="2 7">Belongs to the cytochrome P450 family.</text>
</comment>
<dbReference type="PROSITE" id="PS00086">
    <property type="entry name" value="CYTOCHROME_P450"/>
    <property type="match status" value="1"/>
</dbReference>
<protein>
    <submittedName>
        <fullName evidence="8">Cytochrome P450</fullName>
    </submittedName>
</protein>
<dbReference type="Gene3D" id="1.10.630.10">
    <property type="entry name" value="Cytochrome P450"/>
    <property type="match status" value="2"/>
</dbReference>
<dbReference type="PANTHER" id="PTHR24305">
    <property type="entry name" value="CYTOCHROME P450"/>
    <property type="match status" value="1"/>
</dbReference>
<dbReference type="EMBL" id="KV441482">
    <property type="protein sequence ID" value="OAG18924.1"/>
    <property type="molecule type" value="Genomic_DNA"/>
</dbReference>
<keyword evidence="4 7" id="KW-0560">Oxidoreductase</keyword>
<reference evidence="8 9" key="1">
    <citation type="submission" date="2016-05" db="EMBL/GenBank/DDBJ databases">
        <title>Comparative analysis of secretome profiles of manganese(II)-oxidizing ascomycete fungi.</title>
        <authorList>
            <consortium name="DOE Joint Genome Institute"/>
            <person name="Zeiner C.A."/>
            <person name="Purvine S.O."/>
            <person name="Zink E.M."/>
            <person name="Wu S."/>
            <person name="Pasa-Tolic L."/>
            <person name="Chaput D.L."/>
            <person name="Haridas S."/>
            <person name="Grigoriev I.V."/>
            <person name="Santelli C.M."/>
            <person name="Hansel C.M."/>
        </authorList>
    </citation>
    <scope>NUCLEOTIDE SEQUENCE [LARGE SCALE GENOMIC DNA]</scope>
    <source>
        <strain evidence="8 9">SRC1lrK2f</strain>
    </source>
</reference>
<dbReference type="PRINTS" id="PR00385">
    <property type="entry name" value="P450"/>
</dbReference>
<evidence type="ECO:0000256" key="3">
    <source>
        <dbReference type="ARBA" id="ARBA00022723"/>
    </source>
</evidence>